<dbReference type="Pfam" id="PF10188">
    <property type="entry name" value="Oscp1"/>
    <property type="match status" value="1"/>
</dbReference>
<feature type="compositionally biased region" description="Basic and acidic residues" evidence="1">
    <location>
        <begin position="333"/>
        <end position="346"/>
    </location>
</feature>
<accession>A0ABR1G6N8</accession>
<gene>
    <name evidence="2" type="primary">OSCP1</name>
    <name evidence="2" type="ORF">SO694_00043257</name>
</gene>
<sequence>MLYILEQRLSAQNVQSEKSVRVLCDVVRTMFSARFVAELFKPQWMYKDKSIRQIFDKLAHSSIMKLNETSMSKLYSLMVMGVKYQLLRCVSPKRFYDVTLQHLSELRSMCDSKLTDELLDDTVARCERTYGRFTFGDWILCKQQLVQFFQGRKVRVSLFLQQQFQATDGTLSLDPGGALPEGADAPGTLRRFRPGSRSPATERLTHPLLAACASAAEDHGVAAARALGSNMYTRAAESGARNRPPRPRRRRGPGAKGGGGAASPGRRESTARAELTLLAGLVSDDKAESGNTFRLALFDGDDDDAAPPPGPDGFVDAMITLDGNAQRKSAAQRMDELGLDDKDDKQSAGAKLDLDDGDDLLDLMDSAK</sequence>
<keyword evidence="3" id="KW-1185">Reference proteome</keyword>
<name>A0ABR1G6N8_AURAN</name>
<dbReference type="InterPro" id="IPR019332">
    <property type="entry name" value="OSCP1"/>
</dbReference>
<organism evidence="2 3">
    <name type="scientific">Aureococcus anophagefferens</name>
    <name type="common">Harmful bloom alga</name>
    <dbReference type="NCBI Taxonomy" id="44056"/>
    <lineage>
        <taxon>Eukaryota</taxon>
        <taxon>Sar</taxon>
        <taxon>Stramenopiles</taxon>
        <taxon>Ochrophyta</taxon>
        <taxon>Pelagophyceae</taxon>
        <taxon>Pelagomonadales</taxon>
        <taxon>Pelagomonadaceae</taxon>
        <taxon>Aureococcus</taxon>
    </lineage>
</organism>
<evidence type="ECO:0000256" key="1">
    <source>
        <dbReference type="SAM" id="MobiDB-lite"/>
    </source>
</evidence>
<protein>
    <submittedName>
        <fullName evidence="2">Organic solute transport protein 1</fullName>
    </submittedName>
</protein>
<reference evidence="2 3" key="1">
    <citation type="submission" date="2024-03" db="EMBL/GenBank/DDBJ databases">
        <title>Aureococcus anophagefferens CCMP1851 and Kratosvirus quantuckense: Draft genome of a second virus-susceptible host strain in the model system.</title>
        <authorList>
            <person name="Chase E."/>
            <person name="Truchon A.R."/>
            <person name="Schepens W."/>
            <person name="Wilhelm S.W."/>
        </authorList>
    </citation>
    <scope>NUCLEOTIDE SEQUENCE [LARGE SCALE GENOMIC DNA]</scope>
    <source>
        <strain evidence="2 3">CCMP1851</strain>
    </source>
</reference>
<dbReference type="PANTHER" id="PTHR21439:SF0">
    <property type="entry name" value="PROTEIN OSCP1"/>
    <property type="match status" value="1"/>
</dbReference>
<evidence type="ECO:0000313" key="2">
    <source>
        <dbReference type="EMBL" id="KAK7248982.1"/>
    </source>
</evidence>
<feature type="compositionally biased region" description="Basic residues" evidence="1">
    <location>
        <begin position="243"/>
        <end position="253"/>
    </location>
</feature>
<dbReference type="PANTHER" id="PTHR21439">
    <property type="entry name" value="OXIDORED-NITRO DOMAIN-CONTAINING PROTEIN"/>
    <property type="match status" value="1"/>
</dbReference>
<comment type="caution">
    <text evidence="2">The sequence shown here is derived from an EMBL/GenBank/DDBJ whole genome shotgun (WGS) entry which is preliminary data.</text>
</comment>
<dbReference type="EMBL" id="JBBJCI010000084">
    <property type="protein sequence ID" value="KAK7248982.1"/>
    <property type="molecule type" value="Genomic_DNA"/>
</dbReference>
<dbReference type="Proteomes" id="UP001363151">
    <property type="component" value="Unassembled WGS sequence"/>
</dbReference>
<feature type="region of interest" description="Disordered" evidence="1">
    <location>
        <begin position="325"/>
        <end position="357"/>
    </location>
</feature>
<proteinExistence type="predicted"/>
<feature type="region of interest" description="Disordered" evidence="1">
    <location>
        <begin position="234"/>
        <end position="269"/>
    </location>
</feature>
<evidence type="ECO:0000313" key="3">
    <source>
        <dbReference type="Proteomes" id="UP001363151"/>
    </source>
</evidence>
<feature type="region of interest" description="Disordered" evidence="1">
    <location>
        <begin position="170"/>
        <end position="201"/>
    </location>
</feature>